<keyword evidence="4" id="KW-1185">Reference proteome</keyword>
<evidence type="ECO:0000313" key="3">
    <source>
        <dbReference type="EMBL" id="TYO65757.1"/>
    </source>
</evidence>
<dbReference type="EMBL" id="VSTH01000049">
    <property type="protein sequence ID" value="TYO65757.1"/>
    <property type="molecule type" value="Genomic_DNA"/>
</dbReference>
<dbReference type="Proteomes" id="UP000324797">
    <property type="component" value="Unassembled WGS sequence"/>
</dbReference>
<reference evidence="3 4" key="1">
    <citation type="submission" date="2019-08" db="EMBL/GenBank/DDBJ databases">
        <title>Bradyrhizobium hipponensis sp. nov., a rhizobium isolated from a Lupinus angustifolius root nodule in Tunisia.</title>
        <authorList>
            <person name="Off K."/>
            <person name="Rejili M."/>
            <person name="Mars M."/>
            <person name="Brachmann A."/>
            <person name="Marin M."/>
        </authorList>
    </citation>
    <scope>NUCLEOTIDE SEQUENCE [LARGE SCALE GENOMIC DNA]</scope>
    <source>
        <strain evidence="4">aSej3</strain>
    </source>
</reference>
<feature type="coiled-coil region" evidence="1">
    <location>
        <begin position="83"/>
        <end position="138"/>
    </location>
</feature>
<name>A0A5S4YQP4_9BRAD</name>
<evidence type="ECO:0000313" key="4">
    <source>
        <dbReference type="Proteomes" id="UP000324797"/>
    </source>
</evidence>
<evidence type="ECO:0000256" key="1">
    <source>
        <dbReference type="SAM" id="Coils"/>
    </source>
</evidence>
<protein>
    <submittedName>
        <fullName evidence="3">Uncharacterized protein</fullName>
    </submittedName>
</protein>
<comment type="caution">
    <text evidence="3">The sequence shown here is derived from an EMBL/GenBank/DDBJ whole genome shotgun (WGS) entry which is preliminary data.</text>
</comment>
<sequence>MTARFQSLGFGGSPGSSSAPQFRAEVAADASDGVVRSDLPGTMPMRFGDVLDFLPPKPAEWLRDLRQQADDLAILNRASFAEIQELQIETQRHKARINHLTLERGADGYGLPNDAPQVRDEQSRMNKKLHELARLRELVEVRGGRFQRMKRLIVACEDFLRSSIPPGTAIVARPEIEPELRKNETLLEAIERERYRLRELDADERRAKTAPIPSSIAKARAREQLSRRAEQSAPSTMRLVEHGTEVEFATITQRLAVISTAVDQHSYANGDVPDAIGLLLWTLKDEIIDKIDALIDEDSSDECALTDEARAELLAQIAKERLQIEYMDCAMVRAAQVQGISVEFREDSDVRALLNVELTTAPAPPPDPNAGKAGWVEHVGPGL</sequence>
<feature type="region of interest" description="Disordered" evidence="2">
    <location>
        <begin position="1"/>
        <end position="20"/>
    </location>
</feature>
<gene>
    <name evidence="3" type="ORF">FXV83_15180</name>
</gene>
<keyword evidence="1" id="KW-0175">Coiled coil</keyword>
<organism evidence="3 4">
    <name type="scientific">Bradyrhizobium hipponense</name>
    <dbReference type="NCBI Taxonomy" id="2605638"/>
    <lineage>
        <taxon>Bacteria</taxon>
        <taxon>Pseudomonadati</taxon>
        <taxon>Pseudomonadota</taxon>
        <taxon>Alphaproteobacteria</taxon>
        <taxon>Hyphomicrobiales</taxon>
        <taxon>Nitrobacteraceae</taxon>
        <taxon>Bradyrhizobium</taxon>
    </lineage>
</organism>
<dbReference type="RefSeq" id="WP_148740216.1">
    <property type="nucleotide sequence ID" value="NZ_VSTH01000049.1"/>
</dbReference>
<evidence type="ECO:0000256" key="2">
    <source>
        <dbReference type="SAM" id="MobiDB-lite"/>
    </source>
</evidence>
<accession>A0A5S4YQP4</accession>
<proteinExistence type="predicted"/>
<dbReference type="AlphaFoldDB" id="A0A5S4YQP4"/>